<dbReference type="InterPro" id="IPR029063">
    <property type="entry name" value="SAM-dependent_MTases_sf"/>
</dbReference>
<sequence>MLSQKFGPSDFQAKTGVSRETLAKLETYAECLHHWQRHMNLVGKSTINDLWHRHFLDSAQLRRLCQSDRSRLVDLGSGAGFPGLVLSIMGQTSVELVESNKRKCSFLGEVVRATGATARITNVRLENVSTPELADVVTSRAVAPLSRLLGYCSSWLKRDGVALLHKGAAVEQELTEATKDWTMNVERHRSQTDPRGVVLEVRELARADGQ</sequence>
<dbReference type="PANTHER" id="PTHR31760">
    <property type="entry name" value="S-ADENOSYL-L-METHIONINE-DEPENDENT METHYLTRANSFERASES SUPERFAMILY PROTEIN"/>
    <property type="match status" value="1"/>
</dbReference>
<proteinExistence type="inferred from homology"/>
<evidence type="ECO:0000313" key="4">
    <source>
        <dbReference type="EMBL" id="SVB49541.1"/>
    </source>
</evidence>
<dbReference type="Pfam" id="PF02527">
    <property type="entry name" value="GidB"/>
    <property type="match status" value="1"/>
</dbReference>
<name>A0A382EHU5_9ZZZZ</name>
<organism evidence="4">
    <name type="scientific">marine metagenome</name>
    <dbReference type="NCBI Taxonomy" id="408172"/>
    <lineage>
        <taxon>unclassified sequences</taxon>
        <taxon>metagenomes</taxon>
        <taxon>ecological metagenomes</taxon>
    </lineage>
</organism>
<keyword evidence="2" id="KW-0698">rRNA processing</keyword>
<dbReference type="EMBL" id="UINC01044289">
    <property type="protein sequence ID" value="SVB49541.1"/>
    <property type="molecule type" value="Genomic_DNA"/>
</dbReference>
<dbReference type="AlphaFoldDB" id="A0A382EHU5"/>
<protein>
    <recommendedName>
        <fullName evidence="5">Ribosomal RNA small subunit methyltransferase G</fullName>
    </recommendedName>
</protein>
<keyword evidence="1" id="KW-0963">Cytoplasm</keyword>
<evidence type="ECO:0008006" key="5">
    <source>
        <dbReference type="Google" id="ProtNLM"/>
    </source>
</evidence>
<dbReference type="PIRSF" id="PIRSF003078">
    <property type="entry name" value="GidB"/>
    <property type="match status" value="1"/>
</dbReference>
<dbReference type="SUPFAM" id="SSF53335">
    <property type="entry name" value="S-adenosyl-L-methionine-dependent methyltransferases"/>
    <property type="match status" value="1"/>
</dbReference>
<dbReference type="HAMAP" id="MF_00074">
    <property type="entry name" value="16SrRNA_methyltr_G"/>
    <property type="match status" value="1"/>
</dbReference>
<accession>A0A382EHU5</accession>
<gene>
    <name evidence="4" type="ORF">METZ01_LOCUS202395</name>
</gene>
<dbReference type="InterPro" id="IPR003682">
    <property type="entry name" value="rRNA_ssu_MeTfrase_G"/>
</dbReference>
<evidence type="ECO:0000256" key="1">
    <source>
        <dbReference type="ARBA" id="ARBA00022490"/>
    </source>
</evidence>
<dbReference type="GO" id="GO:0070043">
    <property type="term" value="F:rRNA (guanine-N7-)-methyltransferase activity"/>
    <property type="evidence" value="ECO:0007669"/>
    <property type="project" value="TreeGrafter"/>
</dbReference>
<keyword evidence="3" id="KW-0808">Transferase</keyword>
<dbReference type="Gene3D" id="3.40.50.150">
    <property type="entry name" value="Vaccinia Virus protein VP39"/>
    <property type="match status" value="1"/>
</dbReference>
<dbReference type="PANTHER" id="PTHR31760:SF0">
    <property type="entry name" value="S-ADENOSYL-L-METHIONINE-DEPENDENT METHYLTRANSFERASES SUPERFAMILY PROTEIN"/>
    <property type="match status" value="1"/>
</dbReference>
<evidence type="ECO:0000256" key="3">
    <source>
        <dbReference type="ARBA" id="ARBA00022679"/>
    </source>
</evidence>
<dbReference type="NCBIfam" id="TIGR00138">
    <property type="entry name" value="rsmG_gidB"/>
    <property type="match status" value="1"/>
</dbReference>
<evidence type="ECO:0000256" key="2">
    <source>
        <dbReference type="ARBA" id="ARBA00022552"/>
    </source>
</evidence>
<reference evidence="4" key="1">
    <citation type="submission" date="2018-05" db="EMBL/GenBank/DDBJ databases">
        <authorList>
            <person name="Lanie J.A."/>
            <person name="Ng W.-L."/>
            <person name="Kazmierczak K.M."/>
            <person name="Andrzejewski T.M."/>
            <person name="Davidsen T.M."/>
            <person name="Wayne K.J."/>
            <person name="Tettelin H."/>
            <person name="Glass J.I."/>
            <person name="Rusch D."/>
            <person name="Podicherti R."/>
            <person name="Tsui H.-C.T."/>
            <person name="Winkler M.E."/>
        </authorList>
    </citation>
    <scope>NUCLEOTIDE SEQUENCE</scope>
</reference>
<dbReference type="GO" id="GO:0005829">
    <property type="term" value="C:cytosol"/>
    <property type="evidence" value="ECO:0007669"/>
    <property type="project" value="TreeGrafter"/>
</dbReference>